<dbReference type="Gene3D" id="1.10.238.10">
    <property type="entry name" value="EF-hand"/>
    <property type="match status" value="1"/>
</dbReference>
<accession>A0A090L308</accession>
<dbReference type="InterPro" id="IPR002048">
    <property type="entry name" value="EF_hand_dom"/>
</dbReference>
<evidence type="ECO:0000313" key="6">
    <source>
        <dbReference type="WormBase" id="SRAE_1000013500"/>
    </source>
</evidence>
<dbReference type="PROSITE" id="PS50222">
    <property type="entry name" value="EF_HAND_2"/>
    <property type="match status" value="1"/>
</dbReference>
<proteinExistence type="predicted"/>
<evidence type="ECO:0000313" key="5">
    <source>
        <dbReference type="WBParaSite" id="SRAE_1000013500.1"/>
    </source>
</evidence>
<dbReference type="Proteomes" id="UP000035682">
    <property type="component" value="Unplaced"/>
</dbReference>
<dbReference type="OrthoDB" id="270584at2759"/>
<dbReference type="CTD" id="36374224"/>
<evidence type="ECO:0000256" key="1">
    <source>
        <dbReference type="SAM" id="MobiDB-lite"/>
    </source>
</evidence>
<dbReference type="WormBase" id="SRAE_1000013500">
    <property type="protein sequence ID" value="SRP09294"/>
    <property type="gene ID" value="WBGene00256729"/>
</dbReference>
<dbReference type="SUPFAM" id="SSF47473">
    <property type="entry name" value="EF-hand"/>
    <property type="match status" value="1"/>
</dbReference>
<organism evidence="3">
    <name type="scientific">Strongyloides ratti</name>
    <name type="common">Parasitic roundworm</name>
    <dbReference type="NCBI Taxonomy" id="34506"/>
    <lineage>
        <taxon>Eukaryota</taxon>
        <taxon>Metazoa</taxon>
        <taxon>Ecdysozoa</taxon>
        <taxon>Nematoda</taxon>
        <taxon>Chromadorea</taxon>
        <taxon>Rhabditida</taxon>
        <taxon>Tylenchina</taxon>
        <taxon>Panagrolaimomorpha</taxon>
        <taxon>Strongyloidoidea</taxon>
        <taxon>Strongyloididae</taxon>
        <taxon>Strongyloides</taxon>
    </lineage>
</organism>
<feature type="region of interest" description="Disordered" evidence="1">
    <location>
        <begin position="1"/>
        <end position="22"/>
    </location>
</feature>
<feature type="compositionally biased region" description="Basic and acidic residues" evidence="1">
    <location>
        <begin position="1"/>
        <end position="18"/>
    </location>
</feature>
<feature type="domain" description="EF-hand" evidence="2">
    <location>
        <begin position="2"/>
        <end position="37"/>
    </location>
</feature>
<dbReference type="AlphaFoldDB" id="A0A090L308"/>
<evidence type="ECO:0000259" key="2">
    <source>
        <dbReference type="PROSITE" id="PS50222"/>
    </source>
</evidence>
<reference evidence="3 4" key="1">
    <citation type="submission" date="2014-09" db="EMBL/GenBank/DDBJ databases">
        <authorList>
            <person name="Martin A.A."/>
        </authorList>
    </citation>
    <scope>NUCLEOTIDE SEQUENCE</scope>
    <source>
        <strain evidence="4">ED321</strain>
        <strain evidence="3">ED321 Heterogonic</strain>
    </source>
</reference>
<evidence type="ECO:0000313" key="4">
    <source>
        <dbReference type="Proteomes" id="UP000035682"/>
    </source>
</evidence>
<name>A0A090L308_STRRB</name>
<evidence type="ECO:0000313" key="3">
    <source>
        <dbReference type="EMBL" id="CEF61859.1"/>
    </source>
</evidence>
<dbReference type="InterPro" id="IPR011992">
    <property type="entry name" value="EF-hand-dom_pair"/>
</dbReference>
<keyword evidence="4" id="KW-1185">Reference proteome</keyword>
<reference evidence="5" key="2">
    <citation type="submission" date="2020-12" db="UniProtKB">
        <authorList>
            <consortium name="WormBaseParasite"/>
        </authorList>
    </citation>
    <scope>IDENTIFICATION</scope>
</reference>
<dbReference type="WBParaSite" id="SRAE_1000013500.1">
    <property type="protein sequence ID" value="SRAE_1000013500.1"/>
    <property type="gene ID" value="WBGene00256729"/>
</dbReference>
<dbReference type="GeneID" id="36374224"/>
<dbReference type="GO" id="GO:0005509">
    <property type="term" value="F:calcium ion binding"/>
    <property type="evidence" value="ECO:0007669"/>
    <property type="project" value="InterPro"/>
</dbReference>
<protein>
    <submittedName>
        <fullName evidence="3 5">EF-hand domain and EF-hand domain pair-containing protein</fullName>
    </submittedName>
</protein>
<dbReference type="EMBL" id="LN609528">
    <property type="protein sequence ID" value="CEF61859.1"/>
    <property type="molecule type" value="Genomic_DNA"/>
</dbReference>
<sequence length="69" mass="7893">MSSKDELRKLYDTNDSDKNGSLNLNEATKAITNVKENLKNPDNFENDFKKLAPNGEISFEDFCKLFKGF</sequence>
<dbReference type="RefSeq" id="XP_024501061.1">
    <property type="nucleotide sequence ID" value="XM_024646933.1"/>
</dbReference>
<gene>
    <name evidence="3 5 6" type="ORF">SRAE_1000013500</name>
</gene>